<sequence>MIDRRLSFEYIHQHDDDERRKFGYGNADRSAERRILGAQRHILFCKREAKQQFADLLNELRERRRAHILHALKITAISAHDGYSQQRRRDAHNRML</sequence>
<dbReference type="EMBL" id="VSSQ01037999">
    <property type="protein sequence ID" value="MPM90850.1"/>
    <property type="molecule type" value="Genomic_DNA"/>
</dbReference>
<accession>A0A645DN13</accession>
<name>A0A645DN13_9ZZZZ</name>
<proteinExistence type="predicted"/>
<gene>
    <name evidence="1" type="ORF">SDC9_137973</name>
</gene>
<dbReference type="AlphaFoldDB" id="A0A645DN13"/>
<protein>
    <submittedName>
        <fullName evidence="1">Uncharacterized protein</fullName>
    </submittedName>
</protein>
<evidence type="ECO:0000313" key="1">
    <source>
        <dbReference type="EMBL" id="MPM90850.1"/>
    </source>
</evidence>
<comment type="caution">
    <text evidence="1">The sequence shown here is derived from an EMBL/GenBank/DDBJ whole genome shotgun (WGS) entry which is preliminary data.</text>
</comment>
<organism evidence="1">
    <name type="scientific">bioreactor metagenome</name>
    <dbReference type="NCBI Taxonomy" id="1076179"/>
    <lineage>
        <taxon>unclassified sequences</taxon>
        <taxon>metagenomes</taxon>
        <taxon>ecological metagenomes</taxon>
    </lineage>
</organism>
<reference evidence="1" key="1">
    <citation type="submission" date="2019-08" db="EMBL/GenBank/DDBJ databases">
        <authorList>
            <person name="Kucharzyk K."/>
            <person name="Murdoch R.W."/>
            <person name="Higgins S."/>
            <person name="Loffler F."/>
        </authorList>
    </citation>
    <scope>NUCLEOTIDE SEQUENCE</scope>
</reference>